<comment type="caution">
    <text evidence="2">The sequence shown here is derived from an EMBL/GenBank/DDBJ whole genome shotgun (WGS) entry which is preliminary data.</text>
</comment>
<keyword evidence="1" id="KW-0812">Transmembrane</keyword>
<keyword evidence="1" id="KW-1133">Transmembrane helix</keyword>
<reference evidence="2" key="2">
    <citation type="submission" date="2023-05" db="EMBL/GenBank/DDBJ databases">
        <authorList>
            <consortium name="Lawrence Berkeley National Laboratory"/>
            <person name="Steindorff A."/>
            <person name="Hensen N."/>
            <person name="Bonometti L."/>
            <person name="Westerberg I."/>
            <person name="Brannstrom I.O."/>
            <person name="Guillou S."/>
            <person name="Cros-Aarteil S."/>
            <person name="Calhoun S."/>
            <person name="Haridas S."/>
            <person name="Kuo A."/>
            <person name="Mondo S."/>
            <person name="Pangilinan J."/>
            <person name="Riley R."/>
            <person name="Labutti K."/>
            <person name="Andreopoulos B."/>
            <person name="Lipzen A."/>
            <person name="Chen C."/>
            <person name="Yanf M."/>
            <person name="Daum C."/>
            <person name="Ng V."/>
            <person name="Clum A."/>
            <person name="Ohm R."/>
            <person name="Martin F."/>
            <person name="Silar P."/>
            <person name="Natvig D."/>
            <person name="Lalanne C."/>
            <person name="Gautier V."/>
            <person name="Ament-Velasquez S.L."/>
            <person name="Kruys A."/>
            <person name="Hutchinson M.I."/>
            <person name="Powell A.J."/>
            <person name="Barry K."/>
            <person name="Miller A.N."/>
            <person name="Grigoriev I.V."/>
            <person name="Debuchy R."/>
            <person name="Gladieux P."/>
            <person name="Thoren M.H."/>
            <person name="Johannesson H."/>
        </authorList>
    </citation>
    <scope>NUCLEOTIDE SEQUENCE</scope>
    <source>
        <strain evidence="2">PSN293</strain>
    </source>
</reference>
<gene>
    <name evidence="2" type="ORF">QBC37DRAFT_431623</name>
</gene>
<protein>
    <submittedName>
        <fullName evidence="2">Uncharacterized protein</fullName>
    </submittedName>
</protein>
<dbReference type="EMBL" id="MU858234">
    <property type="protein sequence ID" value="KAK4208670.1"/>
    <property type="molecule type" value="Genomic_DNA"/>
</dbReference>
<organism evidence="2 3">
    <name type="scientific">Rhypophila decipiens</name>
    <dbReference type="NCBI Taxonomy" id="261697"/>
    <lineage>
        <taxon>Eukaryota</taxon>
        <taxon>Fungi</taxon>
        <taxon>Dikarya</taxon>
        <taxon>Ascomycota</taxon>
        <taxon>Pezizomycotina</taxon>
        <taxon>Sordariomycetes</taxon>
        <taxon>Sordariomycetidae</taxon>
        <taxon>Sordariales</taxon>
        <taxon>Naviculisporaceae</taxon>
        <taxon>Rhypophila</taxon>
    </lineage>
</organism>
<dbReference type="AlphaFoldDB" id="A0AAN6XZX4"/>
<keyword evidence="1" id="KW-0472">Membrane</keyword>
<evidence type="ECO:0000313" key="3">
    <source>
        <dbReference type="Proteomes" id="UP001301769"/>
    </source>
</evidence>
<dbReference type="Proteomes" id="UP001301769">
    <property type="component" value="Unassembled WGS sequence"/>
</dbReference>
<keyword evidence="3" id="KW-1185">Reference proteome</keyword>
<name>A0AAN6XZX4_9PEZI</name>
<proteinExistence type="predicted"/>
<sequence length="378" mass="41651">MPSFIPQGGPLRAGITLILGLCTLYILCVTARAQMHQQPLFGHPPTTPISDNRTYSVSFHLASSYGAAAVIISGDSEPDANLQTYTFTTAGSDTYKSTMSRLSLHSSEHLAPPYDSMQDYFDDVPRALARRALKRVGLPSSGDVGSLSTVIVSLVEQIRSALNITVADAVITSTHLHALYQDDLYDIAQYARFQYVEPKRLYQPMLWETGAACAGHGLNLCRDFRNTTACYDEDRTTPVINVLEVHYSATALTSSIARMYGPTSAFEDDTRRVEDFKLGGDARAGYKGGDEQYWSNVKEVIIRRMLEYQATGRPDLVILTGDENVDNDKFRAVLDDALKEIMGPFAPPPWVLDDDAMVIAAKGAAELRRRGVRVPKDN</sequence>
<reference evidence="2" key="1">
    <citation type="journal article" date="2023" name="Mol. Phylogenet. Evol.">
        <title>Genome-scale phylogeny and comparative genomics of the fungal order Sordariales.</title>
        <authorList>
            <person name="Hensen N."/>
            <person name="Bonometti L."/>
            <person name="Westerberg I."/>
            <person name="Brannstrom I.O."/>
            <person name="Guillou S."/>
            <person name="Cros-Aarteil S."/>
            <person name="Calhoun S."/>
            <person name="Haridas S."/>
            <person name="Kuo A."/>
            <person name="Mondo S."/>
            <person name="Pangilinan J."/>
            <person name="Riley R."/>
            <person name="LaButti K."/>
            <person name="Andreopoulos B."/>
            <person name="Lipzen A."/>
            <person name="Chen C."/>
            <person name="Yan M."/>
            <person name="Daum C."/>
            <person name="Ng V."/>
            <person name="Clum A."/>
            <person name="Steindorff A."/>
            <person name="Ohm R.A."/>
            <person name="Martin F."/>
            <person name="Silar P."/>
            <person name="Natvig D.O."/>
            <person name="Lalanne C."/>
            <person name="Gautier V."/>
            <person name="Ament-Velasquez S.L."/>
            <person name="Kruys A."/>
            <person name="Hutchinson M.I."/>
            <person name="Powell A.J."/>
            <person name="Barry K."/>
            <person name="Miller A.N."/>
            <person name="Grigoriev I.V."/>
            <person name="Debuchy R."/>
            <person name="Gladieux P."/>
            <person name="Hiltunen Thoren M."/>
            <person name="Johannesson H."/>
        </authorList>
    </citation>
    <scope>NUCLEOTIDE SEQUENCE</scope>
    <source>
        <strain evidence="2">PSN293</strain>
    </source>
</reference>
<feature type="transmembrane region" description="Helical" evidence="1">
    <location>
        <begin position="12"/>
        <end position="31"/>
    </location>
</feature>
<evidence type="ECO:0000313" key="2">
    <source>
        <dbReference type="EMBL" id="KAK4208670.1"/>
    </source>
</evidence>
<accession>A0AAN6XZX4</accession>
<evidence type="ECO:0000256" key="1">
    <source>
        <dbReference type="SAM" id="Phobius"/>
    </source>
</evidence>